<dbReference type="EMBL" id="JASSZA010000015">
    <property type="protein sequence ID" value="KAK2092387.1"/>
    <property type="molecule type" value="Genomic_DNA"/>
</dbReference>
<dbReference type="PANTHER" id="PTHR48026:SF2">
    <property type="entry name" value="HETEROGENEOUS NUCLEAR RIBONUCLEOPROTEIN A1-RELATED"/>
    <property type="match status" value="1"/>
</dbReference>
<dbReference type="PROSITE" id="PS50102">
    <property type="entry name" value="RRM"/>
    <property type="match status" value="1"/>
</dbReference>
<evidence type="ECO:0000313" key="5">
    <source>
        <dbReference type="Proteomes" id="UP001266305"/>
    </source>
</evidence>
<evidence type="ECO:0000256" key="2">
    <source>
        <dbReference type="PROSITE-ProRule" id="PRU00176"/>
    </source>
</evidence>
<dbReference type="GO" id="GO:1990904">
    <property type="term" value="C:ribonucleoprotein complex"/>
    <property type="evidence" value="ECO:0007669"/>
    <property type="project" value="UniProtKB-KW"/>
</dbReference>
<reference evidence="4 5" key="1">
    <citation type="submission" date="2023-05" db="EMBL/GenBank/DDBJ databases">
        <title>B98-5 Cell Line De Novo Hybrid Assembly: An Optical Mapping Approach.</title>
        <authorList>
            <person name="Kananen K."/>
            <person name="Auerbach J.A."/>
            <person name="Kautto E."/>
            <person name="Blachly J.S."/>
        </authorList>
    </citation>
    <scope>NUCLEOTIDE SEQUENCE [LARGE SCALE GENOMIC DNA]</scope>
    <source>
        <strain evidence="4">B95-8</strain>
        <tissue evidence="4">Cell line</tissue>
    </source>
</reference>
<evidence type="ECO:0000256" key="1">
    <source>
        <dbReference type="ARBA" id="ARBA00022884"/>
    </source>
</evidence>
<dbReference type="SUPFAM" id="SSF54928">
    <property type="entry name" value="RNA-binding domain, RBD"/>
    <property type="match status" value="1"/>
</dbReference>
<keyword evidence="5" id="KW-1185">Reference proteome</keyword>
<dbReference type="InterPro" id="IPR012677">
    <property type="entry name" value="Nucleotide-bd_a/b_plait_sf"/>
</dbReference>
<evidence type="ECO:0000259" key="3">
    <source>
        <dbReference type="PROSITE" id="PS50102"/>
    </source>
</evidence>
<dbReference type="Proteomes" id="UP001266305">
    <property type="component" value="Unassembled WGS sequence"/>
</dbReference>
<protein>
    <submittedName>
        <fullName evidence="4">Heteroproteinous nuclear ribonucleoprotein A1</fullName>
    </submittedName>
</protein>
<accession>A0ABQ9U5Q8</accession>
<dbReference type="SMART" id="SM00360">
    <property type="entry name" value="RRM"/>
    <property type="match status" value="1"/>
</dbReference>
<proteinExistence type="predicted"/>
<dbReference type="InterPro" id="IPR000504">
    <property type="entry name" value="RRM_dom"/>
</dbReference>
<dbReference type="Gene3D" id="3.30.70.330">
    <property type="match status" value="1"/>
</dbReference>
<dbReference type="PANTHER" id="PTHR48026">
    <property type="entry name" value="HOMOLOGOUS TO DROSOPHILA SQD (SQUID) PROTEIN"/>
    <property type="match status" value="1"/>
</dbReference>
<organism evidence="4 5">
    <name type="scientific">Saguinus oedipus</name>
    <name type="common">Cotton-top tamarin</name>
    <name type="synonym">Oedipomidas oedipus</name>
    <dbReference type="NCBI Taxonomy" id="9490"/>
    <lineage>
        <taxon>Eukaryota</taxon>
        <taxon>Metazoa</taxon>
        <taxon>Chordata</taxon>
        <taxon>Craniata</taxon>
        <taxon>Vertebrata</taxon>
        <taxon>Euteleostomi</taxon>
        <taxon>Mammalia</taxon>
        <taxon>Eutheria</taxon>
        <taxon>Euarchontoglires</taxon>
        <taxon>Primates</taxon>
        <taxon>Haplorrhini</taxon>
        <taxon>Platyrrhini</taxon>
        <taxon>Cebidae</taxon>
        <taxon>Callitrichinae</taxon>
        <taxon>Saguinus</taxon>
    </lineage>
</organism>
<comment type="caution">
    <text evidence="4">The sequence shown here is derived from an EMBL/GenBank/DDBJ whole genome shotgun (WGS) entry which is preliminary data.</text>
</comment>
<evidence type="ECO:0000313" key="4">
    <source>
        <dbReference type="EMBL" id="KAK2092387.1"/>
    </source>
</evidence>
<keyword evidence="4" id="KW-0687">Ribonucleoprotein</keyword>
<dbReference type="Pfam" id="PF00076">
    <property type="entry name" value="RRM_1"/>
    <property type="match status" value="1"/>
</dbReference>
<gene>
    <name evidence="4" type="ORF">P7K49_028915</name>
</gene>
<name>A0ABQ9U5Q8_SAGOE</name>
<keyword evidence="1 2" id="KW-0694">RNA-binding</keyword>
<sequence>MSKSESPKDPEQLRKLFIGELSFETTNERLRSHFGQWGTTPDCVVMSDSNTRCSRGFGCVTYATVEEVDAATKARPCEVDGRVMKPKIAVSRGDSQRPSAHLVVKTVFVGGIKEEHSYTN</sequence>
<feature type="domain" description="RRM" evidence="3">
    <location>
        <begin position="14"/>
        <end position="95"/>
    </location>
</feature>
<dbReference type="InterPro" id="IPR035979">
    <property type="entry name" value="RBD_domain_sf"/>
</dbReference>